<keyword evidence="2" id="KW-0813">Transport</keyword>
<dbReference type="InterPro" id="IPR039424">
    <property type="entry name" value="SBP_5"/>
</dbReference>
<dbReference type="Pfam" id="PF00496">
    <property type="entry name" value="SBP_bac_5"/>
    <property type="match status" value="1"/>
</dbReference>
<keyword evidence="3 6" id="KW-0732">Signal</keyword>
<feature type="chain" id="PRO_5032727194" description="Solute-binding protein family 5 domain-containing protein" evidence="6">
    <location>
        <begin position="27"/>
        <end position="828"/>
    </location>
</feature>
<dbReference type="EMBL" id="BNJQ01000011">
    <property type="protein sequence ID" value="GHP05733.1"/>
    <property type="molecule type" value="Genomic_DNA"/>
</dbReference>
<dbReference type="GO" id="GO:1904680">
    <property type="term" value="F:peptide transmembrane transporter activity"/>
    <property type="evidence" value="ECO:0007669"/>
    <property type="project" value="TreeGrafter"/>
</dbReference>
<evidence type="ECO:0000313" key="9">
    <source>
        <dbReference type="Proteomes" id="UP000660262"/>
    </source>
</evidence>
<sequence length="828" mass="92534">MGYSKLVSSLAFGWALATLTPLETKAEDVALTNCKTMELDFIVLEGDATSKAIEDDIASDLKKVGITVNTRLLPKDDFNTAMVEGNFNMAFSESWGAPYDPQAYAASWATKDEAYYAALKGLPPPFTQEVLAKKVTEALRKESEVEREDAWTEILTAMHNQATELPISSKRIPAVINKRLTGYAPGHQQYDYPVHTLRVLSGSKSITVAPGAQSGLFSDATGVGRLDAHTYRPNEFFANNWVYDGLVEYGRGGTIIPSLAASWTIVDSPGGGQKYTFNLRKGVTFHDGADWNCAVAKLNFDHVLSPPLRTGDWHGWYGLPGAIEGWSCTDDYTFVVTTKDNYYPFLQELSFIRPLRMMSPNMFVGGLESDPLMRAPVPKKAAFLDRERRFDFSGVSSQDARPKQESNSLDAMEEELRNENDGDAGADAEDFSANEPEFEQSKNAVRVGALKSHHDDAFIPEDGDENGDGVLDARDTELAWRKRFKRRKLGPMNFAEVVLDENDPLVACCPKDAPADAVCLCAGAKAGQIQYTANSKEVNIDDAKPTPNAVEEEDETMDRAGTKAAKVGQDGMEELSEEEINEIEQDSLDLVDEQRLQKEQDWLEKCRAKATKKLLDDRYQLIAQRQTFLDNGTKEEDIPTKLQRKTMERAAAREREQMQEEINMCLVGFRELQLTKDTVAFGSASEREKEELLAKQKRQEARMVQDELRMKHNIAALRKAQNRHVEEEMERAEKARLARLDAMKRNDRWVEVEKGRWIFRNENRPQLPWEQGNVFETSRCSRALIKWGDSGTKSASLAGSWSGCKGSSAAVLPKTVKTGQQQGAPRGR</sequence>
<dbReference type="SUPFAM" id="SSF53850">
    <property type="entry name" value="Periplasmic binding protein-like II"/>
    <property type="match status" value="2"/>
</dbReference>
<evidence type="ECO:0000256" key="2">
    <source>
        <dbReference type="ARBA" id="ARBA00022448"/>
    </source>
</evidence>
<feature type="region of interest" description="Disordered" evidence="5">
    <location>
        <begin position="414"/>
        <end position="439"/>
    </location>
</feature>
<evidence type="ECO:0000256" key="6">
    <source>
        <dbReference type="SAM" id="SignalP"/>
    </source>
</evidence>
<keyword evidence="4" id="KW-0175">Coiled coil</keyword>
<dbReference type="Gene3D" id="3.40.190.10">
    <property type="entry name" value="Periplasmic binding protein-like II"/>
    <property type="match status" value="1"/>
</dbReference>
<feature type="signal peptide" evidence="6">
    <location>
        <begin position="1"/>
        <end position="26"/>
    </location>
</feature>
<dbReference type="OrthoDB" id="37683at2759"/>
<evidence type="ECO:0000256" key="5">
    <source>
        <dbReference type="SAM" id="MobiDB-lite"/>
    </source>
</evidence>
<comment type="similarity">
    <text evidence="1">Belongs to the bacterial solute-binding protein 5 family.</text>
</comment>
<feature type="region of interest" description="Disordered" evidence="5">
    <location>
        <begin position="792"/>
        <end position="828"/>
    </location>
</feature>
<feature type="domain" description="Solute-binding protein family 5" evidence="7">
    <location>
        <begin position="254"/>
        <end position="350"/>
    </location>
</feature>
<evidence type="ECO:0000256" key="1">
    <source>
        <dbReference type="ARBA" id="ARBA00005695"/>
    </source>
</evidence>
<feature type="compositionally biased region" description="Polar residues" evidence="5">
    <location>
        <begin position="817"/>
        <end position="828"/>
    </location>
</feature>
<protein>
    <recommendedName>
        <fullName evidence="7">Solute-binding protein family 5 domain-containing protein</fullName>
    </recommendedName>
</protein>
<comment type="caution">
    <text evidence="8">The sequence shown here is derived from an EMBL/GenBank/DDBJ whole genome shotgun (WGS) entry which is preliminary data.</text>
</comment>
<dbReference type="Gene3D" id="3.10.105.10">
    <property type="entry name" value="Dipeptide-binding Protein, Domain 3"/>
    <property type="match status" value="1"/>
</dbReference>
<reference evidence="8" key="1">
    <citation type="submission" date="2020-10" db="EMBL/GenBank/DDBJ databases">
        <title>Unveiling of a novel bifunctional photoreceptor, Dualchrome1, isolated from a cosmopolitan green alga.</title>
        <authorList>
            <person name="Suzuki S."/>
            <person name="Kawachi M."/>
        </authorList>
    </citation>
    <scope>NUCLEOTIDE SEQUENCE</scope>
    <source>
        <strain evidence="8">NIES 2893</strain>
    </source>
</reference>
<dbReference type="AlphaFoldDB" id="A0A830HGT0"/>
<evidence type="ECO:0000256" key="3">
    <source>
        <dbReference type="ARBA" id="ARBA00022729"/>
    </source>
</evidence>
<keyword evidence="9" id="KW-1185">Reference proteome</keyword>
<evidence type="ECO:0000256" key="4">
    <source>
        <dbReference type="SAM" id="Coils"/>
    </source>
</evidence>
<dbReference type="PANTHER" id="PTHR30290:SF9">
    <property type="entry name" value="OLIGOPEPTIDE-BINDING PROTEIN APPA"/>
    <property type="match status" value="1"/>
</dbReference>
<feature type="coiled-coil region" evidence="4">
    <location>
        <begin position="644"/>
        <end position="735"/>
    </location>
</feature>
<dbReference type="Proteomes" id="UP000660262">
    <property type="component" value="Unassembled WGS sequence"/>
</dbReference>
<gene>
    <name evidence="8" type="ORF">PPROV_000448300</name>
</gene>
<feature type="compositionally biased region" description="Acidic residues" evidence="5">
    <location>
        <begin position="421"/>
        <end position="438"/>
    </location>
</feature>
<proteinExistence type="inferred from homology"/>
<dbReference type="GO" id="GO:0015833">
    <property type="term" value="P:peptide transport"/>
    <property type="evidence" value="ECO:0007669"/>
    <property type="project" value="TreeGrafter"/>
</dbReference>
<evidence type="ECO:0000313" key="8">
    <source>
        <dbReference type="EMBL" id="GHP05733.1"/>
    </source>
</evidence>
<organism evidence="8 9">
    <name type="scientific">Pycnococcus provasolii</name>
    <dbReference type="NCBI Taxonomy" id="41880"/>
    <lineage>
        <taxon>Eukaryota</taxon>
        <taxon>Viridiplantae</taxon>
        <taxon>Chlorophyta</taxon>
        <taxon>Pseudoscourfieldiophyceae</taxon>
        <taxon>Pseudoscourfieldiales</taxon>
        <taxon>Pycnococcaceae</taxon>
        <taxon>Pycnococcus</taxon>
    </lineage>
</organism>
<accession>A0A830HGT0</accession>
<dbReference type="InterPro" id="IPR000914">
    <property type="entry name" value="SBP_5_dom"/>
</dbReference>
<dbReference type="PANTHER" id="PTHR30290">
    <property type="entry name" value="PERIPLASMIC BINDING COMPONENT OF ABC TRANSPORTER"/>
    <property type="match status" value="1"/>
</dbReference>
<evidence type="ECO:0000259" key="7">
    <source>
        <dbReference type="Pfam" id="PF00496"/>
    </source>
</evidence>
<name>A0A830HGT0_9CHLO</name>